<keyword evidence="2" id="KW-0812">Transmembrane</keyword>
<dbReference type="Pfam" id="PF03168">
    <property type="entry name" value="LEA_2"/>
    <property type="match status" value="1"/>
</dbReference>
<dbReference type="InterPro" id="IPR044839">
    <property type="entry name" value="NDR1-like"/>
</dbReference>
<evidence type="ECO:0000256" key="3">
    <source>
        <dbReference type="ARBA" id="ARBA00022989"/>
    </source>
</evidence>
<reference evidence="7" key="1">
    <citation type="journal article" date="2023" name="bioRxiv">
        <title>Improved chromosome-level genome assembly for marigold (Tagetes erecta).</title>
        <authorList>
            <person name="Jiang F."/>
            <person name="Yuan L."/>
            <person name="Wang S."/>
            <person name="Wang H."/>
            <person name="Xu D."/>
            <person name="Wang A."/>
            <person name="Fan W."/>
        </authorList>
    </citation>
    <scope>NUCLEOTIDE SEQUENCE</scope>
    <source>
        <strain evidence="7">WSJ</strain>
        <tissue evidence="7">Leaf</tissue>
    </source>
</reference>
<comment type="subcellular location">
    <subcellularLocation>
        <location evidence="1">Membrane</location>
        <topology evidence="1">Single-pass membrane protein</topology>
    </subcellularLocation>
</comment>
<dbReference type="GO" id="GO:0005886">
    <property type="term" value="C:plasma membrane"/>
    <property type="evidence" value="ECO:0007669"/>
    <property type="project" value="TreeGrafter"/>
</dbReference>
<keyword evidence="8" id="KW-1185">Reference proteome</keyword>
<dbReference type="GO" id="GO:0009506">
    <property type="term" value="C:plasmodesma"/>
    <property type="evidence" value="ECO:0007669"/>
    <property type="project" value="TreeGrafter"/>
</dbReference>
<dbReference type="PANTHER" id="PTHR31415">
    <property type="entry name" value="OS05G0367900 PROTEIN"/>
    <property type="match status" value="1"/>
</dbReference>
<proteinExistence type="predicted"/>
<evidence type="ECO:0000313" key="7">
    <source>
        <dbReference type="EMBL" id="KAK1430474.1"/>
    </source>
</evidence>
<keyword evidence="5" id="KW-0732">Signal</keyword>
<dbReference type="InterPro" id="IPR004864">
    <property type="entry name" value="LEA_2"/>
</dbReference>
<feature type="chain" id="PRO_5041972052" description="Late embryogenesis abundant protein LEA-2 subgroup domain-containing protein" evidence="5">
    <location>
        <begin position="20"/>
        <end position="186"/>
    </location>
</feature>
<evidence type="ECO:0000256" key="1">
    <source>
        <dbReference type="ARBA" id="ARBA00004167"/>
    </source>
</evidence>
<evidence type="ECO:0000256" key="4">
    <source>
        <dbReference type="ARBA" id="ARBA00023136"/>
    </source>
</evidence>
<dbReference type="AlphaFoldDB" id="A0AAD8P362"/>
<evidence type="ECO:0000256" key="5">
    <source>
        <dbReference type="SAM" id="SignalP"/>
    </source>
</evidence>
<keyword evidence="3" id="KW-1133">Transmembrane helix</keyword>
<evidence type="ECO:0000256" key="2">
    <source>
        <dbReference type="ARBA" id="ARBA00022692"/>
    </source>
</evidence>
<dbReference type="GO" id="GO:0098542">
    <property type="term" value="P:defense response to other organism"/>
    <property type="evidence" value="ECO:0007669"/>
    <property type="project" value="InterPro"/>
</dbReference>
<feature type="domain" description="Late embryogenesis abundant protein LEA-2 subgroup" evidence="6">
    <location>
        <begin position="59"/>
        <end position="159"/>
    </location>
</feature>
<name>A0AAD8P362_TARER</name>
<feature type="signal peptide" evidence="5">
    <location>
        <begin position="1"/>
        <end position="19"/>
    </location>
</feature>
<protein>
    <recommendedName>
        <fullName evidence="6">Late embryogenesis abundant protein LEA-2 subgroup domain-containing protein</fullName>
    </recommendedName>
</protein>
<dbReference type="EMBL" id="JAUHHV010000003">
    <property type="protein sequence ID" value="KAK1430474.1"/>
    <property type="molecule type" value="Genomic_DNA"/>
</dbReference>
<dbReference type="PANTHER" id="PTHR31415:SF166">
    <property type="entry name" value="LATE EMBRYOGENESIS ABUNDANT (LEA) HYDROXYPROLINE-RICH GLYCOPROTEIN FAMILY"/>
    <property type="match status" value="1"/>
</dbReference>
<evidence type="ECO:0000259" key="6">
    <source>
        <dbReference type="Pfam" id="PF03168"/>
    </source>
</evidence>
<dbReference type="Proteomes" id="UP001229421">
    <property type="component" value="Unassembled WGS sequence"/>
</dbReference>
<keyword evidence="4" id="KW-0472">Membrane</keyword>
<evidence type="ECO:0000313" key="8">
    <source>
        <dbReference type="Proteomes" id="UP001229421"/>
    </source>
</evidence>
<sequence length="186" mass="21011">MLLCFGTIVFLAEVYWIFTSPGPLPSVALHDFKLNAFNLSTLLPTSTVTSNFLVTIYCQNNDDEGPIHFDKVDFYAFYRNQLQMAPTTSMPPTYLRHMEVTVWSSYLIGTAVPVNDPDLVASLAQDLADGAVLINVKVMGRLRYRKWFFTVRYAMEVNCPLYVTFGNENNVFKDPFGIGCHTSVKV</sequence>
<gene>
    <name evidence="7" type="ORF">QVD17_13223</name>
</gene>
<organism evidence="7 8">
    <name type="scientific">Tagetes erecta</name>
    <name type="common">African marigold</name>
    <dbReference type="NCBI Taxonomy" id="13708"/>
    <lineage>
        <taxon>Eukaryota</taxon>
        <taxon>Viridiplantae</taxon>
        <taxon>Streptophyta</taxon>
        <taxon>Embryophyta</taxon>
        <taxon>Tracheophyta</taxon>
        <taxon>Spermatophyta</taxon>
        <taxon>Magnoliopsida</taxon>
        <taxon>eudicotyledons</taxon>
        <taxon>Gunneridae</taxon>
        <taxon>Pentapetalae</taxon>
        <taxon>asterids</taxon>
        <taxon>campanulids</taxon>
        <taxon>Asterales</taxon>
        <taxon>Asteraceae</taxon>
        <taxon>Asteroideae</taxon>
        <taxon>Heliantheae alliance</taxon>
        <taxon>Tageteae</taxon>
        <taxon>Tagetes</taxon>
    </lineage>
</organism>
<comment type="caution">
    <text evidence="7">The sequence shown here is derived from an EMBL/GenBank/DDBJ whole genome shotgun (WGS) entry which is preliminary data.</text>
</comment>
<accession>A0AAD8P362</accession>